<dbReference type="RefSeq" id="WP_130494423.1">
    <property type="nucleotide sequence ID" value="NZ_SGXD01000005.1"/>
</dbReference>
<name>A0A4Q7NB77_9ACTN</name>
<dbReference type="Proteomes" id="UP000293638">
    <property type="component" value="Unassembled WGS sequence"/>
</dbReference>
<evidence type="ECO:0000313" key="2">
    <source>
        <dbReference type="EMBL" id="RZS80231.1"/>
    </source>
</evidence>
<proteinExistence type="predicted"/>
<evidence type="ECO:0000256" key="1">
    <source>
        <dbReference type="SAM" id="MobiDB-lite"/>
    </source>
</evidence>
<dbReference type="GO" id="GO:0055070">
    <property type="term" value="P:copper ion homeostasis"/>
    <property type="evidence" value="ECO:0007669"/>
    <property type="project" value="InterPro"/>
</dbReference>
<gene>
    <name evidence="2" type="ORF">EV189_3715</name>
</gene>
<reference evidence="2 3" key="1">
    <citation type="submission" date="2019-02" db="EMBL/GenBank/DDBJ databases">
        <title>Genomic Encyclopedia of Type Strains, Phase IV (KMG-IV): sequencing the most valuable type-strain genomes for metagenomic binning, comparative biology and taxonomic classification.</title>
        <authorList>
            <person name="Goeker M."/>
        </authorList>
    </citation>
    <scope>NUCLEOTIDE SEQUENCE [LARGE SCALE GENOMIC DNA]</scope>
    <source>
        <strain evidence="2 3">DSM 45622</strain>
    </source>
</reference>
<dbReference type="AlphaFoldDB" id="A0A4Q7NB77"/>
<feature type="region of interest" description="Disordered" evidence="1">
    <location>
        <begin position="313"/>
        <end position="332"/>
    </location>
</feature>
<comment type="caution">
    <text evidence="2">The sequence shown here is derived from an EMBL/GenBank/DDBJ whole genome shotgun (WGS) entry which is preliminary data.</text>
</comment>
<protein>
    <submittedName>
        <fullName evidence="2">Copper transport outer membrane protein MctB</fullName>
    </submittedName>
</protein>
<dbReference type="OrthoDB" id="4350157at2"/>
<dbReference type="InterPro" id="IPR021522">
    <property type="entry name" value="MctB"/>
</dbReference>
<dbReference type="EMBL" id="SGXD01000005">
    <property type="protein sequence ID" value="RZS80231.1"/>
    <property type="molecule type" value="Genomic_DNA"/>
</dbReference>
<dbReference type="GO" id="GO:0016020">
    <property type="term" value="C:membrane"/>
    <property type="evidence" value="ECO:0007669"/>
    <property type="project" value="InterPro"/>
</dbReference>
<organism evidence="2 3">
    <name type="scientific">Motilibacter rhizosphaerae</name>
    <dbReference type="NCBI Taxonomy" id="598652"/>
    <lineage>
        <taxon>Bacteria</taxon>
        <taxon>Bacillati</taxon>
        <taxon>Actinomycetota</taxon>
        <taxon>Actinomycetes</taxon>
        <taxon>Motilibacterales</taxon>
        <taxon>Motilibacteraceae</taxon>
        <taxon>Motilibacter</taxon>
    </lineage>
</organism>
<sequence>MVDFRYHLVSIIAVFLALAVGIVLGAGPLDKPIDQAVKDRAATLAKDKAELRTQNDALSAQRDFDESLIKEAVPAVVGGRLEAVAVNVVAMPGTSGDLLGAARDAIEEAGGTVGGTVSLTSDWTDPTRSTDLDAALTATGQVSGLSGTDATSVAARAAAAVASSVVTTDTTAVGKADPASQAVLRTLRDAAFLRMGGKPWQRASLAVVLVPAPAQVASGSSRSPQQAAVDQATGVADVQVPQQLSKLAAGLVVAGPQHSADPAGAGPAGAVAVVRSGPLRTSVSTVDDLDMTAGRLALALALVAERDDQTGHYGNGAAADAPLPAIPGVTER</sequence>
<evidence type="ECO:0000313" key="3">
    <source>
        <dbReference type="Proteomes" id="UP000293638"/>
    </source>
</evidence>
<accession>A0A4Q7NB77</accession>
<keyword evidence="3" id="KW-1185">Reference proteome</keyword>
<dbReference type="Pfam" id="PF11382">
    <property type="entry name" value="MctB"/>
    <property type="match status" value="1"/>
</dbReference>